<reference evidence="4" key="1">
    <citation type="journal article" date="2002" name="Science">
        <title>The draft genome of Ciona intestinalis: insights into chordate and vertebrate origins.</title>
        <authorList>
            <person name="Dehal P."/>
            <person name="Satou Y."/>
            <person name="Campbell R.K."/>
            <person name="Chapman J."/>
            <person name="Degnan B."/>
            <person name="De Tomaso A."/>
            <person name="Davidson B."/>
            <person name="Di Gregorio A."/>
            <person name="Gelpke M."/>
            <person name="Goodstein D.M."/>
            <person name="Harafuji N."/>
            <person name="Hastings K.E."/>
            <person name="Ho I."/>
            <person name="Hotta K."/>
            <person name="Huang W."/>
            <person name="Kawashima T."/>
            <person name="Lemaire P."/>
            <person name="Martinez D."/>
            <person name="Meinertzhagen I.A."/>
            <person name="Necula S."/>
            <person name="Nonaka M."/>
            <person name="Putnam N."/>
            <person name="Rash S."/>
            <person name="Saiga H."/>
            <person name="Satake M."/>
            <person name="Terry A."/>
            <person name="Yamada L."/>
            <person name="Wang H.G."/>
            <person name="Awazu S."/>
            <person name="Azumi K."/>
            <person name="Boore J."/>
            <person name="Branno M."/>
            <person name="Chin-Bow S."/>
            <person name="DeSantis R."/>
            <person name="Doyle S."/>
            <person name="Francino P."/>
            <person name="Keys D.N."/>
            <person name="Haga S."/>
            <person name="Hayashi H."/>
            <person name="Hino K."/>
            <person name="Imai K.S."/>
            <person name="Inaba K."/>
            <person name="Kano S."/>
            <person name="Kobayashi K."/>
            <person name="Kobayashi M."/>
            <person name="Lee B.I."/>
            <person name="Makabe K.W."/>
            <person name="Manohar C."/>
            <person name="Matassi G."/>
            <person name="Medina M."/>
            <person name="Mochizuki Y."/>
            <person name="Mount S."/>
            <person name="Morishita T."/>
            <person name="Miura S."/>
            <person name="Nakayama A."/>
            <person name="Nishizaka S."/>
            <person name="Nomoto H."/>
            <person name="Ohta F."/>
            <person name="Oishi K."/>
            <person name="Rigoutsos I."/>
            <person name="Sano M."/>
            <person name="Sasaki A."/>
            <person name="Sasakura Y."/>
            <person name="Shoguchi E."/>
            <person name="Shin-i T."/>
            <person name="Spagnuolo A."/>
            <person name="Stainier D."/>
            <person name="Suzuki M.M."/>
            <person name="Tassy O."/>
            <person name="Takatori N."/>
            <person name="Tokuoka M."/>
            <person name="Yagi K."/>
            <person name="Yoshizaki F."/>
            <person name="Wada S."/>
            <person name="Zhang C."/>
            <person name="Hyatt P.D."/>
            <person name="Larimer F."/>
            <person name="Detter C."/>
            <person name="Doggett N."/>
            <person name="Glavina T."/>
            <person name="Hawkins T."/>
            <person name="Richardson P."/>
            <person name="Lucas S."/>
            <person name="Kohara Y."/>
            <person name="Levine M."/>
            <person name="Satoh N."/>
            <person name="Rokhsar D.S."/>
        </authorList>
    </citation>
    <scope>NUCLEOTIDE SEQUENCE [LARGE SCALE GENOMIC DNA]</scope>
</reference>
<feature type="signal peptide" evidence="2">
    <location>
        <begin position="1"/>
        <end position="22"/>
    </location>
</feature>
<keyword evidence="4" id="KW-1185">Reference proteome</keyword>
<name>F6ZYP1_CIOIN</name>
<dbReference type="Ensembl" id="ENSCINT00000029878.2">
    <property type="protein sequence ID" value="ENSCINP00000029632.2"/>
    <property type="gene ID" value="ENSCING00000017559.2"/>
</dbReference>
<dbReference type="Gene3D" id="1.20.5.320">
    <property type="entry name" value="6-Phosphogluconate Dehydrogenase, domain 3"/>
    <property type="match status" value="1"/>
</dbReference>
<keyword evidence="2" id="KW-0732">Signal</keyword>
<dbReference type="OMA" id="INNAMYD"/>
<evidence type="ECO:0000313" key="3">
    <source>
        <dbReference type="Ensembl" id="ENSCINP00000029632.2"/>
    </source>
</evidence>
<dbReference type="GeneTree" id="ENSGT00530000064742"/>
<evidence type="ECO:0000256" key="2">
    <source>
        <dbReference type="SAM" id="SignalP"/>
    </source>
</evidence>
<dbReference type="InParanoid" id="F6ZYP1"/>
<accession>F6ZYP1</accession>
<reference evidence="3" key="2">
    <citation type="submission" date="2025-08" db="UniProtKB">
        <authorList>
            <consortium name="Ensembl"/>
        </authorList>
    </citation>
    <scope>IDENTIFICATION</scope>
</reference>
<evidence type="ECO:0008006" key="5">
    <source>
        <dbReference type="Google" id="ProtNLM"/>
    </source>
</evidence>
<evidence type="ECO:0000313" key="4">
    <source>
        <dbReference type="Proteomes" id="UP000008144"/>
    </source>
</evidence>
<organism evidence="3 4">
    <name type="scientific">Ciona intestinalis</name>
    <name type="common">Transparent sea squirt</name>
    <name type="synonym">Ascidia intestinalis</name>
    <dbReference type="NCBI Taxonomy" id="7719"/>
    <lineage>
        <taxon>Eukaryota</taxon>
        <taxon>Metazoa</taxon>
        <taxon>Chordata</taxon>
        <taxon>Tunicata</taxon>
        <taxon>Ascidiacea</taxon>
        <taxon>Phlebobranchia</taxon>
        <taxon>Cionidae</taxon>
        <taxon>Ciona</taxon>
    </lineage>
</organism>
<proteinExistence type="predicted"/>
<sequence length="180" mass="19864">MTPINLVFVTLAMLDVFFHTHGDYLVCKPVNEMFENIEINATRTSAGRVSVGRPGKRGPPGRTGPQGIPGVVDWLEIDRRIQMAVTSYLRSNPTSSIITNAISTTSATTRTAVTIATTQTTDECEGVTFERWCVWMPQHGVTRKNQAISVCNNAGGSLVEIINNAMYDVIYDYVNRTYVT</sequence>
<evidence type="ECO:0000256" key="1">
    <source>
        <dbReference type="SAM" id="MobiDB-lite"/>
    </source>
</evidence>
<protein>
    <recommendedName>
        <fullName evidence="5">C-type lectin domain-containing protein</fullName>
    </recommendedName>
</protein>
<dbReference type="HOGENOM" id="CLU_087313_0_0_1"/>
<feature type="chain" id="PRO_5003352659" description="C-type lectin domain-containing protein" evidence="2">
    <location>
        <begin position="23"/>
        <end position="180"/>
    </location>
</feature>
<feature type="region of interest" description="Disordered" evidence="1">
    <location>
        <begin position="45"/>
        <end position="67"/>
    </location>
</feature>
<dbReference type="Proteomes" id="UP000008144">
    <property type="component" value="Unassembled WGS sequence"/>
</dbReference>
<dbReference type="AlphaFoldDB" id="F6ZYP1"/>
<reference evidence="3" key="3">
    <citation type="submission" date="2025-09" db="UniProtKB">
        <authorList>
            <consortium name="Ensembl"/>
        </authorList>
    </citation>
    <scope>IDENTIFICATION</scope>
</reference>